<name>A0A0F9M2B6_9ZZZZ</name>
<dbReference type="GO" id="GO:0005829">
    <property type="term" value="C:cytosol"/>
    <property type="evidence" value="ECO:0007669"/>
    <property type="project" value="TreeGrafter"/>
</dbReference>
<dbReference type="SMART" id="SM00729">
    <property type="entry name" value="Elp3"/>
    <property type="match status" value="1"/>
</dbReference>
<accession>A0A0F9M2B6</accession>
<dbReference type="EMBL" id="LAZR01005452">
    <property type="protein sequence ID" value="KKM99833.1"/>
    <property type="molecule type" value="Genomic_DNA"/>
</dbReference>
<comment type="caution">
    <text evidence="8">The sequence shown here is derived from an EMBL/GenBank/DDBJ whole genome shotgun (WGS) entry which is preliminary data.</text>
</comment>
<dbReference type="PROSITE" id="PS51332">
    <property type="entry name" value="B12_BINDING"/>
    <property type="match status" value="1"/>
</dbReference>
<dbReference type="PROSITE" id="PS51918">
    <property type="entry name" value="RADICAL_SAM"/>
    <property type="match status" value="1"/>
</dbReference>
<dbReference type="InterPro" id="IPR036724">
    <property type="entry name" value="Cobalamin-bd_sf"/>
</dbReference>
<dbReference type="GO" id="GO:0051539">
    <property type="term" value="F:4 iron, 4 sulfur cluster binding"/>
    <property type="evidence" value="ECO:0007669"/>
    <property type="project" value="UniProtKB-KW"/>
</dbReference>
<proteinExistence type="predicted"/>
<dbReference type="Gene3D" id="3.80.30.20">
    <property type="entry name" value="tm_1862 like domain"/>
    <property type="match status" value="1"/>
</dbReference>
<sequence length="450" mass="51212">MPSKKDILLINPWICDFTAYDFWLNPLGLLYIAAILKKHSGFSLHFIDCLDRHHPLLGRKLKTKPNGRGTFLKEEVAKPSVLKDVPRKYSRYGIPLKLFLHELEHLPSPDLVLITCTMTYWYPGVQLVVELIRKRFGQVPVILGGVYPTLMPEHAKGSCGADIIFQGPGERGILPLLREVLGDNSCPEHQFETLDEIPWPAFELLRNKKTLPVLTSRGCPFKCSFCAAPLLCKNFEQRMPSSVVSEIEYNFKKHEIRNVVFYDDTLLFKKNSHVFPFLKEIIKKNLPLVFHTPNGLHVKEIDSEMASLFKAANFQSLFLSQESLDKNLLAKACPKVSEGDLEKALVYLEKEGYSRQGINVYLMVGLPGQDISCIRESILHVRRLGARTRLAYFSPIPGTEEWQYLVENGFLARDADPLLHNKLTFPYLGWSVSPQDFESVKEMVNSPIVA</sequence>
<dbReference type="PANTHER" id="PTHR43409">
    <property type="entry name" value="ANAEROBIC MAGNESIUM-PROTOPORPHYRIN IX MONOMETHYL ESTER CYCLASE-RELATED"/>
    <property type="match status" value="1"/>
</dbReference>
<dbReference type="InterPro" id="IPR006158">
    <property type="entry name" value="Cobalamin-bd"/>
</dbReference>
<protein>
    <submittedName>
        <fullName evidence="8">Uncharacterized protein</fullName>
    </submittedName>
</protein>
<dbReference type="SFLD" id="SFLDG01082">
    <property type="entry name" value="B12-binding_domain_containing"/>
    <property type="match status" value="1"/>
</dbReference>
<reference evidence="8" key="1">
    <citation type="journal article" date="2015" name="Nature">
        <title>Complex archaea that bridge the gap between prokaryotes and eukaryotes.</title>
        <authorList>
            <person name="Spang A."/>
            <person name="Saw J.H."/>
            <person name="Jorgensen S.L."/>
            <person name="Zaremba-Niedzwiedzka K."/>
            <person name="Martijn J."/>
            <person name="Lind A.E."/>
            <person name="van Eijk R."/>
            <person name="Schleper C."/>
            <person name="Guy L."/>
            <person name="Ettema T.J."/>
        </authorList>
    </citation>
    <scope>NUCLEOTIDE SEQUENCE</scope>
</reference>
<dbReference type="SUPFAM" id="SSF102114">
    <property type="entry name" value="Radical SAM enzymes"/>
    <property type="match status" value="1"/>
</dbReference>
<dbReference type="CDD" id="cd01335">
    <property type="entry name" value="Radical_SAM"/>
    <property type="match status" value="1"/>
</dbReference>
<dbReference type="GO" id="GO:0031419">
    <property type="term" value="F:cobalamin binding"/>
    <property type="evidence" value="ECO:0007669"/>
    <property type="project" value="InterPro"/>
</dbReference>
<gene>
    <name evidence="8" type="ORF">LCGC14_1143840</name>
</gene>
<dbReference type="InterPro" id="IPR023404">
    <property type="entry name" value="rSAM_horseshoe"/>
</dbReference>
<dbReference type="PANTHER" id="PTHR43409:SF15">
    <property type="entry name" value="PUTATIVE-RELATED"/>
    <property type="match status" value="1"/>
</dbReference>
<evidence type="ECO:0000259" key="6">
    <source>
        <dbReference type="PROSITE" id="PS51332"/>
    </source>
</evidence>
<dbReference type="GO" id="GO:0046872">
    <property type="term" value="F:metal ion binding"/>
    <property type="evidence" value="ECO:0007669"/>
    <property type="project" value="UniProtKB-KW"/>
</dbReference>
<evidence type="ECO:0000256" key="3">
    <source>
        <dbReference type="ARBA" id="ARBA00022723"/>
    </source>
</evidence>
<organism evidence="8">
    <name type="scientific">marine sediment metagenome</name>
    <dbReference type="NCBI Taxonomy" id="412755"/>
    <lineage>
        <taxon>unclassified sequences</taxon>
        <taxon>metagenomes</taxon>
        <taxon>ecological metagenomes</taxon>
    </lineage>
</organism>
<dbReference type="Gene3D" id="3.40.50.280">
    <property type="entry name" value="Cobalamin-binding domain"/>
    <property type="match status" value="1"/>
</dbReference>
<dbReference type="InterPro" id="IPR007197">
    <property type="entry name" value="rSAM"/>
</dbReference>
<dbReference type="GO" id="GO:0003824">
    <property type="term" value="F:catalytic activity"/>
    <property type="evidence" value="ECO:0007669"/>
    <property type="project" value="InterPro"/>
</dbReference>
<dbReference type="SFLD" id="SFLDG01123">
    <property type="entry name" value="methyltransferase_(Class_B)"/>
    <property type="match status" value="1"/>
</dbReference>
<keyword evidence="2" id="KW-0949">S-adenosyl-L-methionine</keyword>
<dbReference type="Pfam" id="PF04055">
    <property type="entry name" value="Radical_SAM"/>
    <property type="match status" value="1"/>
</dbReference>
<keyword evidence="3" id="KW-0479">Metal-binding</keyword>
<dbReference type="InterPro" id="IPR034466">
    <property type="entry name" value="Methyltransferase_Class_B"/>
</dbReference>
<evidence type="ECO:0000256" key="2">
    <source>
        <dbReference type="ARBA" id="ARBA00022691"/>
    </source>
</evidence>
<feature type="domain" description="B12-binding" evidence="6">
    <location>
        <begin position="11"/>
        <end position="187"/>
    </location>
</feature>
<dbReference type="Pfam" id="PF02310">
    <property type="entry name" value="B12-binding"/>
    <property type="match status" value="1"/>
</dbReference>
<dbReference type="SFLD" id="SFLDS00029">
    <property type="entry name" value="Radical_SAM"/>
    <property type="match status" value="1"/>
</dbReference>
<evidence type="ECO:0000256" key="4">
    <source>
        <dbReference type="ARBA" id="ARBA00023004"/>
    </source>
</evidence>
<evidence type="ECO:0000259" key="7">
    <source>
        <dbReference type="PROSITE" id="PS51918"/>
    </source>
</evidence>
<evidence type="ECO:0000256" key="5">
    <source>
        <dbReference type="ARBA" id="ARBA00023014"/>
    </source>
</evidence>
<evidence type="ECO:0000256" key="1">
    <source>
        <dbReference type="ARBA" id="ARBA00001966"/>
    </source>
</evidence>
<comment type="cofactor">
    <cofactor evidence="1">
        <name>[4Fe-4S] cluster</name>
        <dbReference type="ChEBI" id="CHEBI:49883"/>
    </cofactor>
</comment>
<keyword evidence="5" id="KW-0411">Iron-sulfur</keyword>
<keyword evidence="4" id="KW-0408">Iron</keyword>
<feature type="domain" description="Radical SAM core" evidence="7">
    <location>
        <begin position="205"/>
        <end position="426"/>
    </location>
</feature>
<dbReference type="AlphaFoldDB" id="A0A0F9M2B6"/>
<dbReference type="SUPFAM" id="SSF52242">
    <property type="entry name" value="Cobalamin (vitamin B12)-binding domain"/>
    <property type="match status" value="1"/>
</dbReference>
<dbReference type="InterPro" id="IPR058240">
    <property type="entry name" value="rSAM_sf"/>
</dbReference>
<dbReference type="InterPro" id="IPR006638">
    <property type="entry name" value="Elp3/MiaA/NifB-like_rSAM"/>
</dbReference>
<evidence type="ECO:0000313" key="8">
    <source>
        <dbReference type="EMBL" id="KKM99833.1"/>
    </source>
</evidence>
<dbReference type="InterPro" id="IPR051198">
    <property type="entry name" value="BchE-like"/>
</dbReference>